<dbReference type="EMBL" id="DYVL01000132">
    <property type="protein sequence ID" value="HJG12431.1"/>
    <property type="molecule type" value="Genomic_DNA"/>
</dbReference>
<protein>
    <submittedName>
        <fullName evidence="1">Uncharacterized protein</fullName>
    </submittedName>
</protein>
<dbReference type="AlphaFoldDB" id="A0A921I7E5"/>
<gene>
    <name evidence="1" type="ORF">K8V07_10950</name>
    <name evidence="2" type="ORF">LD004_13365</name>
</gene>
<reference evidence="2" key="3">
    <citation type="submission" date="2023-08" db="EMBL/GenBank/DDBJ databases">
        <title>Mucin Metabolism Genes Underlie the Key Renovations of Bacteroides xylanisolvens Genomes in Captive Great Apes.</title>
        <authorList>
            <person name="Nishida A.H."/>
        </authorList>
    </citation>
    <scope>NUCLEOTIDE SEQUENCE</scope>
    <source>
        <strain evidence="2">P13.H9</strain>
    </source>
</reference>
<comment type="caution">
    <text evidence="1">The sequence shown here is derived from an EMBL/GenBank/DDBJ whole genome shotgun (WGS) entry which is preliminary data.</text>
</comment>
<name>A0A921I7E5_9BACE</name>
<evidence type="ECO:0000313" key="1">
    <source>
        <dbReference type="EMBL" id="HJG12431.1"/>
    </source>
</evidence>
<dbReference type="EMBL" id="JAIWYE010000024">
    <property type="protein sequence ID" value="MCA4704595.1"/>
    <property type="molecule type" value="Genomic_DNA"/>
</dbReference>
<accession>A0A921I7E5</accession>
<dbReference type="Proteomes" id="UP001198461">
    <property type="component" value="Unassembled WGS sequence"/>
</dbReference>
<evidence type="ECO:0000313" key="2">
    <source>
        <dbReference type="EMBL" id="MCA4704595.1"/>
    </source>
</evidence>
<reference evidence="1" key="2">
    <citation type="submission" date="2021-09" db="EMBL/GenBank/DDBJ databases">
        <authorList>
            <person name="Gilroy R."/>
        </authorList>
    </citation>
    <scope>NUCLEOTIDE SEQUENCE</scope>
    <source>
        <strain evidence="1">CHK154-13316</strain>
    </source>
</reference>
<dbReference type="RefSeq" id="WP_153882614.1">
    <property type="nucleotide sequence ID" value="NZ_BAABZH010000001.1"/>
</dbReference>
<dbReference type="Proteomes" id="UP000747074">
    <property type="component" value="Unassembled WGS sequence"/>
</dbReference>
<sequence>MKKKEERTLKRKTLLKAGLGRNSFEAATGQPPNKKRVPVHRKLFFIYDVK</sequence>
<reference evidence="1" key="1">
    <citation type="journal article" date="2021" name="PeerJ">
        <title>Extensive microbial diversity within the chicken gut microbiome revealed by metagenomics and culture.</title>
        <authorList>
            <person name="Gilroy R."/>
            <person name="Ravi A."/>
            <person name="Getino M."/>
            <person name="Pursley I."/>
            <person name="Horton D.L."/>
            <person name="Alikhan N.F."/>
            <person name="Baker D."/>
            <person name="Gharbi K."/>
            <person name="Hall N."/>
            <person name="Watson M."/>
            <person name="Adriaenssens E.M."/>
            <person name="Foster-Nyarko E."/>
            <person name="Jarju S."/>
            <person name="Secka A."/>
            <person name="Antonio M."/>
            <person name="Oren A."/>
            <person name="Chaudhuri R.R."/>
            <person name="La Ragione R."/>
            <person name="Hildebrand F."/>
            <person name="Pallen M.J."/>
        </authorList>
    </citation>
    <scope>NUCLEOTIDE SEQUENCE</scope>
    <source>
        <strain evidence="1">CHK154-13316</strain>
    </source>
</reference>
<evidence type="ECO:0000313" key="3">
    <source>
        <dbReference type="Proteomes" id="UP000747074"/>
    </source>
</evidence>
<proteinExistence type="predicted"/>
<organism evidence="1 3">
    <name type="scientific">Bacteroides xylanisolvens</name>
    <dbReference type="NCBI Taxonomy" id="371601"/>
    <lineage>
        <taxon>Bacteria</taxon>
        <taxon>Pseudomonadati</taxon>
        <taxon>Bacteroidota</taxon>
        <taxon>Bacteroidia</taxon>
        <taxon>Bacteroidales</taxon>
        <taxon>Bacteroidaceae</taxon>
        <taxon>Bacteroides</taxon>
    </lineage>
</organism>